<dbReference type="AlphaFoldDB" id="A0A0K9P7P3"/>
<evidence type="ECO:0000256" key="2">
    <source>
        <dbReference type="ARBA" id="ARBA00010199"/>
    </source>
</evidence>
<comment type="similarity">
    <text evidence="2 6">Belongs to the multi antimicrobial extrusion (MATE) (TC 2.A.66.1) family.</text>
</comment>
<gene>
    <name evidence="7" type="ORF">ZOSMA_37G01430</name>
</gene>
<evidence type="ECO:0000256" key="1">
    <source>
        <dbReference type="ARBA" id="ARBA00004141"/>
    </source>
</evidence>
<proteinExistence type="inferred from homology"/>
<feature type="transmembrane region" description="Helical" evidence="6">
    <location>
        <begin position="373"/>
        <end position="395"/>
    </location>
</feature>
<dbReference type="InterPro" id="IPR045069">
    <property type="entry name" value="MATE_euk"/>
</dbReference>
<feature type="transmembrane region" description="Helical" evidence="6">
    <location>
        <begin position="333"/>
        <end position="352"/>
    </location>
</feature>
<dbReference type="InterPro" id="IPR002528">
    <property type="entry name" value="MATE_fam"/>
</dbReference>
<feature type="transmembrane region" description="Helical" evidence="6">
    <location>
        <begin position="35"/>
        <end position="59"/>
    </location>
</feature>
<dbReference type="NCBIfam" id="TIGR00797">
    <property type="entry name" value="matE"/>
    <property type="match status" value="1"/>
</dbReference>
<feature type="transmembrane region" description="Helical" evidence="6">
    <location>
        <begin position="218"/>
        <end position="237"/>
    </location>
</feature>
<dbReference type="Pfam" id="PF01554">
    <property type="entry name" value="MatE"/>
    <property type="match status" value="2"/>
</dbReference>
<dbReference type="GO" id="GO:0016020">
    <property type="term" value="C:membrane"/>
    <property type="evidence" value="ECO:0000318"/>
    <property type="project" value="GO_Central"/>
</dbReference>
<dbReference type="GO" id="GO:1990961">
    <property type="term" value="P:xenobiotic detoxification by transmembrane export across the plasma membrane"/>
    <property type="evidence" value="ECO:0007669"/>
    <property type="project" value="InterPro"/>
</dbReference>
<protein>
    <recommendedName>
        <fullName evidence="6">Protein DETOXIFICATION</fullName>
    </recommendedName>
    <alternativeName>
        <fullName evidence="6">Multidrug and toxic compound extrusion protein</fullName>
    </alternativeName>
</protein>
<feature type="transmembrane region" description="Helical" evidence="6">
    <location>
        <begin position="109"/>
        <end position="126"/>
    </location>
</feature>
<keyword evidence="8" id="KW-1185">Reference proteome</keyword>
<feature type="transmembrane region" description="Helical" evidence="6">
    <location>
        <begin position="257"/>
        <end position="282"/>
    </location>
</feature>
<feature type="transmembrane region" description="Helical" evidence="6">
    <location>
        <begin position="80"/>
        <end position="97"/>
    </location>
</feature>
<dbReference type="CDD" id="cd13132">
    <property type="entry name" value="MATE_eukaryotic"/>
    <property type="match status" value="1"/>
</dbReference>
<feature type="transmembrane region" description="Helical" evidence="6">
    <location>
        <begin position="401"/>
        <end position="421"/>
    </location>
</feature>
<keyword evidence="4 6" id="KW-1133">Transmembrane helix</keyword>
<accession>A0A0K9P7P3</accession>
<keyword evidence="5 6" id="KW-0472">Membrane</keyword>
<evidence type="ECO:0000256" key="3">
    <source>
        <dbReference type="ARBA" id="ARBA00022692"/>
    </source>
</evidence>
<organism evidence="7 8">
    <name type="scientific">Zostera marina</name>
    <name type="common">Eelgrass</name>
    <dbReference type="NCBI Taxonomy" id="29655"/>
    <lineage>
        <taxon>Eukaryota</taxon>
        <taxon>Viridiplantae</taxon>
        <taxon>Streptophyta</taxon>
        <taxon>Embryophyta</taxon>
        <taxon>Tracheophyta</taxon>
        <taxon>Spermatophyta</taxon>
        <taxon>Magnoliopsida</taxon>
        <taxon>Liliopsida</taxon>
        <taxon>Zosteraceae</taxon>
        <taxon>Zostera</taxon>
    </lineage>
</organism>
<evidence type="ECO:0000256" key="4">
    <source>
        <dbReference type="ARBA" id="ARBA00022989"/>
    </source>
</evidence>
<dbReference type="EMBL" id="LFYR01001173">
    <property type="protein sequence ID" value="KMZ64257.1"/>
    <property type="molecule type" value="Genomic_DNA"/>
</dbReference>
<comment type="caution">
    <text evidence="7">The sequence shown here is derived from an EMBL/GenBank/DDBJ whole genome shotgun (WGS) entry which is preliminary data.</text>
</comment>
<evidence type="ECO:0000313" key="8">
    <source>
        <dbReference type="Proteomes" id="UP000036987"/>
    </source>
</evidence>
<name>A0A0K9P7P3_ZOSMR</name>
<dbReference type="GO" id="GO:0042910">
    <property type="term" value="F:xenobiotic transmembrane transporter activity"/>
    <property type="evidence" value="ECO:0007669"/>
    <property type="project" value="InterPro"/>
</dbReference>
<dbReference type="OMA" id="RACDATW"/>
<dbReference type="OrthoDB" id="2126698at2759"/>
<feature type="transmembrane region" description="Helical" evidence="6">
    <location>
        <begin position="12"/>
        <end position="29"/>
    </location>
</feature>
<dbReference type="GO" id="GO:0022857">
    <property type="term" value="F:transmembrane transporter activity"/>
    <property type="evidence" value="ECO:0000318"/>
    <property type="project" value="GO_Central"/>
</dbReference>
<evidence type="ECO:0000313" key="7">
    <source>
        <dbReference type="EMBL" id="KMZ64257.1"/>
    </source>
</evidence>
<comment type="subcellular location">
    <subcellularLocation>
        <location evidence="1">Membrane</location>
        <topology evidence="1">Multi-pass membrane protein</topology>
    </subcellularLocation>
</comment>
<reference evidence="8" key="1">
    <citation type="journal article" date="2016" name="Nature">
        <title>The genome of the seagrass Zostera marina reveals angiosperm adaptation to the sea.</title>
        <authorList>
            <person name="Olsen J.L."/>
            <person name="Rouze P."/>
            <person name="Verhelst B."/>
            <person name="Lin Y.-C."/>
            <person name="Bayer T."/>
            <person name="Collen J."/>
            <person name="Dattolo E."/>
            <person name="De Paoli E."/>
            <person name="Dittami S."/>
            <person name="Maumus F."/>
            <person name="Michel G."/>
            <person name="Kersting A."/>
            <person name="Lauritano C."/>
            <person name="Lohaus R."/>
            <person name="Toepel M."/>
            <person name="Tonon T."/>
            <person name="Vanneste K."/>
            <person name="Amirebrahimi M."/>
            <person name="Brakel J."/>
            <person name="Bostroem C."/>
            <person name="Chovatia M."/>
            <person name="Grimwood J."/>
            <person name="Jenkins J.W."/>
            <person name="Jueterbock A."/>
            <person name="Mraz A."/>
            <person name="Stam W.T."/>
            <person name="Tice H."/>
            <person name="Bornberg-Bauer E."/>
            <person name="Green P.J."/>
            <person name="Pearson G.A."/>
            <person name="Procaccini G."/>
            <person name="Duarte C.M."/>
            <person name="Schmutz J."/>
            <person name="Reusch T.B.H."/>
            <person name="Van de Peer Y."/>
        </authorList>
    </citation>
    <scope>NUCLEOTIDE SEQUENCE [LARGE SCALE GENOMIC DNA]</scope>
    <source>
        <strain evidence="8">cv. Finnish</strain>
    </source>
</reference>
<dbReference type="Proteomes" id="UP000036987">
    <property type="component" value="Unassembled WGS sequence"/>
</dbReference>
<evidence type="ECO:0000256" key="6">
    <source>
        <dbReference type="RuleBase" id="RU004914"/>
    </source>
</evidence>
<sequence>MAVPITTMNIVVYLRSLISVLCLGRLGSLELAGGALSIGFTNITGYSVLFGLASGLEPFCSQAFGSKNYELISLSFQRTILLLLISSIPISLLWINLNPILITLGQDESITSVAAIYCLYCLPDLLTNSFLQPLRVYLRSQKITKPMMWCSALAVLLHLPLNVVFVFVLGFGVPGVAMAQVMTNLNMCIFLVIYLKFSGACDLTWKGWDRNATTGLTPLMKLALPSCCGICLEWWWYEIVTILAGYLENPKTSVAATAILIQTTSLMYTFPMGLAACVSTRVGNEVGDGKSEKARLASLVAITCGFVIGAIHVVWTSTVGSRWASFFTDDSSVVNLAAAAMPVLGLCELANCPQTTGCGVLRGIARPGIAARINLTSFYLIGTPVALILTFGLGIGFGGLWYGLLIAQAACAVLILRVVLVRTDWAVEILRAKKLTNHHVVNDDGEGEELLGCGLTVTDV</sequence>
<feature type="transmembrane region" description="Helical" evidence="6">
    <location>
        <begin position="294"/>
        <end position="313"/>
    </location>
</feature>
<dbReference type="GO" id="GO:0015297">
    <property type="term" value="F:antiporter activity"/>
    <property type="evidence" value="ECO:0007669"/>
    <property type="project" value="InterPro"/>
</dbReference>
<keyword evidence="3 6" id="KW-0812">Transmembrane</keyword>
<dbReference type="PANTHER" id="PTHR11206">
    <property type="entry name" value="MULTIDRUG RESISTANCE PROTEIN"/>
    <property type="match status" value="1"/>
</dbReference>
<feature type="transmembrane region" description="Helical" evidence="6">
    <location>
        <begin position="177"/>
        <end position="197"/>
    </location>
</feature>
<evidence type="ECO:0000256" key="5">
    <source>
        <dbReference type="ARBA" id="ARBA00023136"/>
    </source>
</evidence>
<feature type="transmembrane region" description="Helical" evidence="6">
    <location>
        <begin position="147"/>
        <end position="171"/>
    </location>
</feature>
<dbReference type="STRING" id="29655.A0A0K9P7P3"/>